<dbReference type="NCBIfam" id="NF002805">
    <property type="entry name" value="PRK02947.1"/>
    <property type="match status" value="1"/>
</dbReference>
<accession>A0ABV6JKU2</accession>
<protein>
    <submittedName>
        <fullName evidence="2">Sugar isomerase domain-containing protein</fullName>
    </submittedName>
</protein>
<dbReference type="InterPro" id="IPR001347">
    <property type="entry name" value="SIS_dom"/>
</dbReference>
<dbReference type="SUPFAM" id="SSF53697">
    <property type="entry name" value="SIS domain"/>
    <property type="match status" value="1"/>
</dbReference>
<organism evidence="2 3">
    <name type="scientific">Paenibacillus mendelii</name>
    <dbReference type="NCBI Taxonomy" id="206163"/>
    <lineage>
        <taxon>Bacteria</taxon>
        <taxon>Bacillati</taxon>
        <taxon>Bacillota</taxon>
        <taxon>Bacilli</taxon>
        <taxon>Bacillales</taxon>
        <taxon>Paenibacillaceae</taxon>
        <taxon>Paenibacillus</taxon>
    </lineage>
</organism>
<dbReference type="PROSITE" id="PS51464">
    <property type="entry name" value="SIS"/>
    <property type="match status" value="1"/>
</dbReference>
<evidence type="ECO:0000313" key="3">
    <source>
        <dbReference type="Proteomes" id="UP001589818"/>
    </source>
</evidence>
<reference evidence="2 3" key="1">
    <citation type="submission" date="2024-09" db="EMBL/GenBank/DDBJ databases">
        <authorList>
            <person name="Sun Q."/>
            <person name="Mori K."/>
        </authorList>
    </citation>
    <scope>NUCLEOTIDE SEQUENCE [LARGE SCALE GENOMIC DNA]</scope>
    <source>
        <strain evidence="2 3">CCM 4839</strain>
    </source>
</reference>
<dbReference type="Pfam" id="PF13580">
    <property type="entry name" value="SIS_2"/>
    <property type="match status" value="1"/>
</dbReference>
<evidence type="ECO:0000259" key="1">
    <source>
        <dbReference type="PROSITE" id="PS51464"/>
    </source>
</evidence>
<evidence type="ECO:0000313" key="2">
    <source>
        <dbReference type="EMBL" id="MFC0396545.1"/>
    </source>
</evidence>
<dbReference type="EMBL" id="JBHLVF010000061">
    <property type="protein sequence ID" value="MFC0396545.1"/>
    <property type="molecule type" value="Genomic_DNA"/>
</dbReference>
<dbReference type="PANTHER" id="PTHR30390:SF7">
    <property type="entry name" value="PHOSPHOHEPTOSE ISOMERASE"/>
    <property type="match status" value="1"/>
</dbReference>
<sequence>MLSNELLVVYRELLDSIEQKQLPTINKVAEIAAQSVAGGGSVYIHDRGHLLNYELFNRSGGLALLKHLHLAAATGEGIQGELDAAAATIPASSMRKGDILILGSVSGRAASVVELAQQARNHGMVTIALTALDYTSQIPSLHPSGKRLFEVCEHVLDIMTLKGDAALDAEGMEERILPTSGFTSAVVGWCFIAQLIENMLAKGLVPSVYRSVSMPGGMEQIEATNKRHKELGY</sequence>
<keyword evidence="2" id="KW-0413">Isomerase</keyword>
<dbReference type="InterPro" id="IPR050099">
    <property type="entry name" value="SIS_GmhA/DiaA_subfam"/>
</dbReference>
<dbReference type="PANTHER" id="PTHR30390">
    <property type="entry name" value="SEDOHEPTULOSE 7-PHOSPHATE ISOMERASE / DNAA INITIATOR-ASSOCIATING FACTOR FOR REPLICATION INITIATION"/>
    <property type="match status" value="1"/>
</dbReference>
<dbReference type="RefSeq" id="WP_204818608.1">
    <property type="nucleotide sequence ID" value="NZ_JANHOF010000005.1"/>
</dbReference>
<feature type="domain" description="SIS" evidence="1">
    <location>
        <begin position="32"/>
        <end position="177"/>
    </location>
</feature>
<dbReference type="GO" id="GO:0016853">
    <property type="term" value="F:isomerase activity"/>
    <property type="evidence" value="ECO:0007669"/>
    <property type="project" value="UniProtKB-KW"/>
</dbReference>
<comment type="caution">
    <text evidence="2">The sequence shown here is derived from an EMBL/GenBank/DDBJ whole genome shotgun (WGS) entry which is preliminary data.</text>
</comment>
<dbReference type="Gene3D" id="3.40.50.10490">
    <property type="entry name" value="Glucose-6-phosphate isomerase like protein, domain 1"/>
    <property type="match status" value="1"/>
</dbReference>
<dbReference type="InterPro" id="IPR046348">
    <property type="entry name" value="SIS_dom_sf"/>
</dbReference>
<keyword evidence="3" id="KW-1185">Reference proteome</keyword>
<dbReference type="Proteomes" id="UP001589818">
    <property type="component" value="Unassembled WGS sequence"/>
</dbReference>
<proteinExistence type="predicted"/>
<gene>
    <name evidence="2" type="ORF">ACFFJ8_35000</name>
</gene>
<name>A0ABV6JKU2_9BACL</name>